<name>A0AAD3DPP4_9CHLO</name>
<protein>
    <submittedName>
        <fullName evidence="2">Uncharacterized protein</fullName>
    </submittedName>
</protein>
<feature type="non-terminal residue" evidence="2">
    <location>
        <position position="1"/>
    </location>
</feature>
<dbReference type="Proteomes" id="UP001054857">
    <property type="component" value="Unassembled WGS sequence"/>
</dbReference>
<gene>
    <name evidence="2" type="ORF">Agub_g4756</name>
</gene>
<comment type="caution">
    <text evidence="2">The sequence shown here is derived from an EMBL/GenBank/DDBJ whole genome shotgun (WGS) entry which is preliminary data.</text>
</comment>
<organism evidence="2 3">
    <name type="scientific">Astrephomene gubernaculifera</name>
    <dbReference type="NCBI Taxonomy" id="47775"/>
    <lineage>
        <taxon>Eukaryota</taxon>
        <taxon>Viridiplantae</taxon>
        <taxon>Chlorophyta</taxon>
        <taxon>core chlorophytes</taxon>
        <taxon>Chlorophyceae</taxon>
        <taxon>CS clade</taxon>
        <taxon>Chlamydomonadales</taxon>
        <taxon>Astrephomenaceae</taxon>
        <taxon>Astrephomene</taxon>
    </lineage>
</organism>
<proteinExistence type="predicted"/>
<keyword evidence="3" id="KW-1185">Reference proteome</keyword>
<feature type="region of interest" description="Disordered" evidence="1">
    <location>
        <begin position="1"/>
        <end position="26"/>
    </location>
</feature>
<accession>A0AAD3DPP4</accession>
<feature type="non-terminal residue" evidence="2">
    <location>
        <position position="180"/>
    </location>
</feature>
<reference evidence="2 3" key="1">
    <citation type="journal article" date="2021" name="Sci. Rep.">
        <title>Genome sequencing of the multicellular alga Astrephomene provides insights into convergent evolution of germ-soma differentiation.</title>
        <authorList>
            <person name="Yamashita S."/>
            <person name="Yamamoto K."/>
            <person name="Matsuzaki R."/>
            <person name="Suzuki S."/>
            <person name="Yamaguchi H."/>
            <person name="Hirooka S."/>
            <person name="Minakuchi Y."/>
            <person name="Miyagishima S."/>
            <person name="Kawachi M."/>
            <person name="Toyoda A."/>
            <person name="Nozaki H."/>
        </authorList>
    </citation>
    <scope>NUCLEOTIDE SEQUENCE [LARGE SCALE GENOMIC DNA]</scope>
    <source>
        <strain evidence="2 3">NIES-4017</strain>
    </source>
</reference>
<sequence>FNTAATEPDDNTAATEPDDYTSTDLLDYNSTDYQDHDYEYYYYYYTYDYYDYVYNYNSESSSPAKNLTCSTATAVSICTPTDDEDNPQACFCAVKTTGLPRTLRAYMDPHDPLNSTAVMELIRLWPDYIQKVTLDEMQGGLDYLLTAGRGMVGKFAKQLILTIHAYDRRNPRSSVLFYLK</sequence>
<evidence type="ECO:0000313" key="3">
    <source>
        <dbReference type="Proteomes" id="UP001054857"/>
    </source>
</evidence>
<evidence type="ECO:0000313" key="2">
    <source>
        <dbReference type="EMBL" id="GFR43651.1"/>
    </source>
</evidence>
<dbReference type="AlphaFoldDB" id="A0AAD3DPP4"/>
<evidence type="ECO:0000256" key="1">
    <source>
        <dbReference type="SAM" id="MobiDB-lite"/>
    </source>
</evidence>
<dbReference type="EMBL" id="BMAR01000006">
    <property type="protein sequence ID" value="GFR43651.1"/>
    <property type="molecule type" value="Genomic_DNA"/>
</dbReference>